<dbReference type="EMBL" id="CP023690">
    <property type="protein sequence ID" value="QEV59951.1"/>
    <property type="molecule type" value="Genomic_DNA"/>
</dbReference>
<dbReference type="EMBL" id="JACHJD010000003">
    <property type="protein sequence ID" value="MBB5103440.1"/>
    <property type="molecule type" value="Genomic_DNA"/>
</dbReference>
<reference evidence="1 4" key="2">
    <citation type="submission" date="2020-08" db="EMBL/GenBank/DDBJ databases">
        <title>Genomic Encyclopedia of Type Strains, Phase III (KMG-III): the genomes of soil and plant-associated and newly described type strains.</title>
        <authorList>
            <person name="Whitman W."/>
        </authorList>
    </citation>
    <scope>NUCLEOTIDE SEQUENCE [LARGE SCALE GENOMIC DNA]</scope>
    <source>
        <strain evidence="1 4">CECT 3146</strain>
    </source>
</reference>
<evidence type="ECO:0000313" key="2">
    <source>
        <dbReference type="EMBL" id="QEV59951.1"/>
    </source>
</evidence>
<keyword evidence="4" id="KW-1185">Reference proteome</keyword>
<dbReference type="RefSeq" id="WP_150511061.1">
    <property type="nucleotide sequence ID" value="NZ_BMSQ01000023.1"/>
</dbReference>
<organism evidence="2 3">
    <name type="scientific">Streptomyces spectabilis</name>
    <dbReference type="NCBI Taxonomy" id="68270"/>
    <lineage>
        <taxon>Bacteria</taxon>
        <taxon>Bacillati</taxon>
        <taxon>Actinomycetota</taxon>
        <taxon>Actinomycetes</taxon>
        <taxon>Kitasatosporales</taxon>
        <taxon>Streptomycetaceae</taxon>
        <taxon>Streptomyces</taxon>
    </lineage>
</organism>
<accession>A0A5P2X685</accession>
<dbReference type="KEGG" id="sspb:CP982_15380"/>
<sequence length="210" mass="23681">MQEDDDYIVDFDFCGDWFGLTLRDGTREEAERLAAEYVAQFNPLHLRVSKDALQRQLVQIALNAFESGPVVVAVAYTEGGTLLADLVVYVYGEDGVRRPSPQEYLPKLVKWSYAEVKGEPLVAEVELPVGPAVRVQAMLAQKRRFGWGSKLSESLRYAVWPTGREEILLVEVDWQHFERTDEIVGLVAELVPTMRLVPTAPDVQSLRGHH</sequence>
<dbReference type="Proteomes" id="UP000326505">
    <property type="component" value="Chromosome"/>
</dbReference>
<name>A0A5P2X685_STRST</name>
<dbReference type="Proteomes" id="UP000549009">
    <property type="component" value="Unassembled WGS sequence"/>
</dbReference>
<reference evidence="2 3" key="1">
    <citation type="submission" date="2017-09" db="EMBL/GenBank/DDBJ databases">
        <authorList>
            <person name="Lee N."/>
            <person name="Cho B.-K."/>
        </authorList>
    </citation>
    <scope>NUCLEOTIDE SEQUENCE [LARGE SCALE GENOMIC DNA]</scope>
    <source>
        <strain evidence="2 3">ATCC 27465</strain>
    </source>
</reference>
<evidence type="ECO:0000313" key="4">
    <source>
        <dbReference type="Proteomes" id="UP000549009"/>
    </source>
</evidence>
<evidence type="ECO:0000313" key="3">
    <source>
        <dbReference type="Proteomes" id="UP000326505"/>
    </source>
</evidence>
<dbReference type="OrthoDB" id="4200912at2"/>
<proteinExistence type="predicted"/>
<dbReference type="AlphaFoldDB" id="A0A5P2X685"/>
<protein>
    <submittedName>
        <fullName evidence="2">Uncharacterized protein</fullName>
    </submittedName>
</protein>
<evidence type="ECO:0000313" key="1">
    <source>
        <dbReference type="EMBL" id="MBB5103440.1"/>
    </source>
</evidence>
<gene>
    <name evidence="2" type="ORF">CP982_15380</name>
    <name evidence="1" type="ORF">FHS40_002493</name>
</gene>